<dbReference type="NCBIfam" id="NF003810">
    <property type="entry name" value="PRK05399.1"/>
    <property type="match status" value="1"/>
</dbReference>
<dbReference type="InterPro" id="IPR036678">
    <property type="entry name" value="MutS_con_dom_sf"/>
</dbReference>
<comment type="caution">
    <text evidence="12">The sequence shown here is derived from an EMBL/GenBank/DDBJ whole genome shotgun (WGS) entry which is preliminary data.</text>
</comment>
<dbReference type="InterPro" id="IPR007860">
    <property type="entry name" value="DNA_mmatch_repair_MutS_con_dom"/>
</dbReference>
<dbReference type="FunFam" id="3.40.1170.10:FF:000001">
    <property type="entry name" value="DNA mismatch repair protein MutS"/>
    <property type="match status" value="1"/>
</dbReference>
<dbReference type="SMART" id="SM00534">
    <property type="entry name" value="MUTSac"/>
    <property type="match status" value="1"/>
</dbReference>
<dbReference type="InterPro" id="IPR016151">
    <property type="entry name" value="DNA_mismatch_repair_MutS_N"/>
</dbReference>
<evidence type="ECO:0000256" key="2">
    <source>
        <dbReference type="ARBA" id="ARBA00021982"/>
    </source>
</evidence>
<accession>A0A7Y2H2J8</accession>
<dbReference type="EMBL" id="JABDJR010000421">
    <property type="protein sequence ID" value="NNF07174.1"/>
    <property type="molecule type" value="Genomic_DNA"/>
</dbReference>
<organism evidence="12 13">
    <name type="scientific">Eiseniibacteriota bacterium</name>
    <dbReference type="NCBI Taxonomy" id="2212470"/>
    <lineage>
        <taxon>Bacteria</taxon>
        <taxon>Candidatus Eiseniibacteriota</taxon>
    </lineage>
</organism>
<evidence type="ECO:0000256" key="1">
    <source>
        <dbReference type="ARBA" id="ARBA00006271"/>
    </source>
</evidence>
<evidence type="ECO:0000256" key="5">
    <source>
        <dbReference type="ARBA" id="ARBA00022840"/>
    </source>
</evidence>
<dbReference type="FunFam" id="3.40.50.300:FF:000870">
    <property type="entry name" value="MutS protein homolog 4"/>
    <property type="match status" value="1"/>
</dbReference>
<dbReference type="GO" id="GO:0005524">
    <property type="term" value="F:ATP binding"/>
    <property type="evidence" value="ECO:0007669"/>
    <property type="project" value="UniProtKB-UniRule"/>
</dbReference>
<dbReference type="CDD" id="cd03284">
    <property type="entry name" value="ABC_MutS1"/>
    <property type="match status" value="1"/>
</dbReference>
<name>A0A7Y2H2J8_UNCEI</name>
<dbReference type="InterPro" id="IPR036187">
    <property type="entry name" value="DNA_mismatch_repair_MutS_sf"/>
</dbReference>
<evidence type="ECO:0000256" key="7">
    <source>
        <dbReference type="ARBA" id="ARBA00023204"/>
    </source>
</evidence>
<dbReference type="AlphaFoldDB" id="A0A7Y2H2J8"/>
<dbReference type="InterPro" id="IPR007861">
    <property type="entry name" value="DNA_mismatch_repair_MutS_clamp"/>
</dbReference>
<dbReference type="InterPro" id="IPR045076">
    <property type="entry name" value="MutS"/>
</dbReference>
<keyword evidence="7 9" id="KW-0234">DNA repair</keyword>
<dbReference type="Gene3D" id="6.10.140.430">
    <property type="match status" value="1"/>
</dbReference>
<dbReference type="Pfam" id="PF01624">
    <property type="entry name" value="MutS_I"/>
    <property type="match status" value="1"/>
</dbReference>
<dbReference type="InterPro" id="IPR007696">
    <property type="entry name" value="DNA_mismatch_repair_MutS_core"/>
</dbReference>
<dbReference type="Pfam" id="PF00488">
    <property type="entry name" value="MutS_V"/>
    <property type="match status" value="1"/>
</dbReference>
<dbReference type="InterPro" id="IPR017261">
    <property type="entry name" value="DNA_mismatch_repair_MutS/MSH"/>
</dbReference>
<evidence type="ECO:0000256" key="10">
    <source>
        <dbReference type="RuleBase" id="RU003756"/>
    </source>
</evidence>
<dbReference type="GO" id="GO:0030983">
    <property type="term" value="F:mismatched DNA binding"/>
    <property type="evidence" value="ECO:0007669"/>
    <property type="project" value="InterPro"/>
</dbReference>
<keyword evidence="6 9" id="KW-0238">DNA-binding</keyword>
<dbReference type="Pfam" id="PF05188">
    <property type="entry name" value="MutS_II"/>
    <property type="match status" value="1"/>
</dbReference>
<dbReference type="InterPro" id="IPR000432">
    <property type="entry name" value="DNA_mismatch_repair_MutS_C"/>
</dbReference>
<protein>
    <recommendedName>
        <fullName evidence="2 9">DNA mismatch repair protein MutS</fullName>
    </recommendedName>
</protein>
<dbReference type="SUPFAM" id="SSF55271">
    <property type="entry name" value="DNA repair protein MutS, domain I"/>
    <property type="match status" value="1"/>
</dbReference>
<dbReference type="Proteomes" id="UP000547674">
    <property type="component" value="Unassembled WGS sequence"/>
</dbReference>
<dbReference type="PIRSF" id="PIRSF037677">
    <property type="entry name" value="DNA_mis_repair_Msh6"/>
    <property type="match status" value="1"/>
</dbReference>
<keyword evidence="4 9" id="KW-0227">DNA damage</keyword>
<dbReference type="InterPro" id="IPR007695">
    <property type="entry name" value="DNA_mismatch_repair_MutS-lik_N"/>
</dbReference>
<dbReference type="GO" id="GO:0006298">
    <property type="term" value="P:mismatch repair"/>
    <property type="evidence" value="ECO:0007669"/>
    <property type="project" value="UniProtKB-UniRule"/>
</dbReference>
<dbReference type="SUPFAM" id="SSF48334">
    <property type="entry name" value="DNA repair protein MutS, domain III"/>
    <property type="match status" value="1"/>
</dbReference>
<dbReference type="NCBIfam" id="TIGR01070">
    <property type="entry name" value="mutS1"/>
    <property type="match status" value="1"/>
</dbReference>
<evidence type="ECO:0000313" key="12">
    <source>
        <dbReference type="EMBL" id="NNF07174.1"/>
    </source>
</evidence>
<sequence>MGKTTDNRSTPMMRQYLGLKEKHTDAILFFRMGDFYEMFFDDAEVAADVLGLTLTSRDKGKANPIPMAGVPWHAAEGYIAKLVARGHRVAVCEQMTDPSESKGIVEREVVEVVTPGTAFHESITPDTEHNFVAALLPGKEHLGFAAADITTGTFFIEDLPGQGASDYLYGIRVGEWLLPDDVETLPAILQEIGKTPLKRPAWWFDRDQGERELLEQFHVPSLSVFDAESMGPALGAAVGLLHYLREVRGKSLPNLVRLQRLRSVPHMVLDETTRRNLELVRPLGDGGKSTTLLGVLDRTVTSLGARCLRQWLLKPLLDPKPIEARYEALDELIRETTRREGLKSCLRNFRDLERLLGRMSFGKASPRDLLALGSGAAESRGLAQLLSEFQSSALHELGGRTPDLTALGETITGALVPEPPLNLADGGVFKDGWNAELDELRKLSRGGKTWIASLQEKEREATGIPTLKVGYNKVFGYYLEVTKAHQERVPESYIRKQTLVNAERYVTQELKEEENRILGADEKLRQMERRLFAELREKVLAQAANVQGLADVVGETDSLRSLADVAHAHRYCRPELVSIPTLDADEARHPVVERLLDAGEFIPNEIRLNGEERQVAVITGPNMAGKSTYLRQTGLLTIMAQMGSFVPADRFRFSPVDRVFTRVGASDSIAKGQSTFMVEMQEASTILHGATNRSLVLLDEVGRGTSTYDGLSIAWSVTEYLHERSEGRPLTLFATHYHELTSLSENFPRVFNLNVEVKEWNGKVIFLRKIVEGAADQSYGIYVAALAGLPQPVLQRAREILADLETGLFRPAKVKPETSQLTLFEPEVHQLEEELKEIDPNQMTPMEALTLLLEWKKRYEK</sequence>
<dbReference type="SMART" id="SM00533">
    <property type="entry name" value="MUTSd"/>
    <property type="match status" value="1"/>
</dbReference>
<dbReference type="Gene3D" id="1.10.1420.10">
    <property type="match status" value="2"/>
</dbReference>
<evidence type="ECO:0000256" key="3">
    <source>
        <dbReference type="ARBA" id="ARBA00022741"/>
    </source>
</evidence>
<dbReference type="HAMAP" id="MF_00096">
    <property type="entry name" value="MutS"/>
    <property type="match status" value="1"/>
</dbReference>
<comment type="similarity">
    <text evidence="1 9 10">Belongs to the DNA mismatch repair MutS family.</text>
</comment>
<reference evidence="12 13" key="1">
    <citation type="submission" date="2020-03" db="EMBL/GenBank/DDBJ databases">
        <title>Metabolic flexibility allows generalist bacteria to become dominant in a frequently disturbed ecosystem.</title>
        <authorList>
            <person name="Chen Y.-J."/>
            <person name="Leung P.M."/>
            <person name="Bay S.K."/>
            <person name="Hugenholtz P."/>
            <person name="Kessler A.J."/>
            <person name="Shelley G."/>
            <person name="Waite D.W."/>
            <person name="Cook P.L."/>
            <person name="Greening C."/>
        </authorList>
    </citation>
    <scope>NUCLEOTIDE SEQUENCE [LARGE SCALE GENOMIC DNA]</scope>
    <source>
        <strain evidence="12">SS_bin_28</strain>
    </source>
</reference>
<keyword evidence="3 9" id="KW-0547">Nucleotide-binding</keyword>
<feature type="binding site" evidence="9">
    <location>
        <begin position="620"/>
        <end position="627"/>
    </location>
    <ligand>
        <name>ATP</name>
        <dbReference type="ChEBI" id="CHEBI:30616"/>
    </ligand>
</feature>
<evidence type="ECO:0000259" key="11">
    <source>
        <dbReference type="PROSITE" id="PS00486"/>
    </source>
</evidence>
<dbReference type="PANTHER" id="PTHR11361">
    <property type="entry name" value="DNA MISMATCH REPAIR PROTEIN MUTS FAMILY MEMBER"/>
    <property type="match status" value="1"/>
</dbReference>
<dbReference type="Gene3D" id="3.30.420.110">
    <property type="entry name" value="MutS, connector domain"/>
    <property type="match status" value="1"/>
</dbReference>
<dbReference type="GO" id="GO:0003684">
    <property type="term" value="F:damaged DNA binding"/>
    <property type="evidence" value="ECO:0007669"/>
    <property type="project" value="UniProtKB-UniRule"/>
</dbReference>
<evidence type="ECO:0000256" key="4">
    <source>
        <dbReference type="ARBA" id="ARBA00022763"/>
    </source>
</evidence>
<comment type="function">
    <text evidence="8 9">This protein is involved in the repair of mismatches in DNA. It is possible that it carries out the mismatch recognition step. This protein has a weak ATPase activity.</text>
</comment>
<evidence type="ECO:0000256" key="6">
    <source>
        <dbReference type="ARBA" id="ARBA00023125"/>
    </source>
</evidence>
<proteinExistence type="inferred from homology"/>
<dbReference type="SUPFAM" id="SSF53150">
    <property type="entry name" value="DNA repair protein MutS, domain II"/>
    <property type="match status" value="1"/>
</dbReference>
<evidence type="ECO:0000256" key="8">
    <source>
        <dbReference type="ARBA" id="ARBA00024647"/>
    </source>
</evidence>
<dbReference type="PROSITE" id="PS00486">
    <property type="entry name" value="DNA_MISMATCH_REPAIR_2"/>
    <property type="match status" value="1"/>
</dbReference>
<dbReference type="SUPFAM" id="SSF52540">
    <property type="entry name" value="P-loop containing nucleoside triphosphate hydrolases"/>
    <property type="match status" value="1"/>
</dbReference>
<dbReference type="Gene3D" id="3.40.1170.10">
    <property type="entry name" value="DNA repair protein MutS, domain I"/>
    <property type="match status" value="1"/>
</dbReference>
<feature type="domain" description="DNA mismatch repair proteins mutS family" evidence="11">
    <location>
        <begin position="694"/>
        <end position="710"/>
    </location>
</feature>
<dbReference type="GO" id="GO:0140664">
    <property type="term" value="F:ATP-dependent DNA damage sensor activity"/>
    <property type="evidence" value="ECO:0007669"/>
    <property type="project" value="InterPro"/>
</dbReference>
<dbReference type="GO" id="GO:0005829">
    <property type="term" value="C:cytosol"/>
    <property type="evidence" value="ECO:0007669"/>
    <property type="project" value="TreeGrafter"/>
</dbReference>
<evidence type="ECO:0000256" key="9">
    <source>
        <dbReference type="HAMAP-Rule" id="MF_00096"/>
    </source>
</evidence>
<evidence type="ECO:0000313" key="13">
    <source>
        <dbReference type="Proteomes" id="UP000547674"/>
    </source>
</evidence>
<dbReference type="Pfam" id="PF05192">
    <property type="entry name" value="MutS_III"/>
    <property type="match status" value="1"/>
</dbReference>
<dbReference type="PANTHER" id="PTHR11361:SF34">
    <property type="entry name" value="DNA MISMATCH REPAIR PROTEIN MSH1, MITOCHONDRIAL"/>
    <property type="match status" value="1"/>
</dbReference>
<dbReference type="Pfam" id="PF05190">
    <property type="entry name" value="MutS_IV"/>
    <property type="match status" value="1"/>
</dbReference>
<dbReference type="Gene3D" id="3.40.50.300">
    <property type="entry name" value="P-loop containing nucleotide triphosphate hydrolases"/>
    <property type="match status" value="1"/>
</dbReference>
<keyword evidence="5 9" id="KW-0067">ATP-binding</keyword>
<gene>
    <name evidence="9 12" type="primary">mutS</name>
    <name evidence="12" type="ORF">HKN21_10470</name>
</gene>
<dbReference type="InterPro" id="IPR027417">
    <property type="entry name" value="P-loop_NTPase"/>
</dbReference>
<dbReference type="InterPro" id="IPR005748">
    <property type="entry name" value="DNA_mismatch_repair_MutS"/>
</dbReference>